<sequence length="85" mass="9291">MYYHNNEASVEVIVAVMGAIGSRKSSVIRQFIGNQSIKIGKGLTSDEQLLIPLKLALEMTGIGMQWKRAKSLAIPAYTMAYATCL</sequence>
<protein>
    <submittedName>
        <fullName evidence="1">Uncharacterized protein</fullName>
    </submittedName>
</protein>
<dbReference type="Proteomes" id="UP000250140">
    <property type="component" value="Unassembled WGS sequence"/>
</dbReference>
<evidence type="ECO:0000313" key="2">
    <source>
        <dbReference type="Proteomes" id="UP000250140"/>
    </source>
</evidence>
<organism evidence="1 2">
    <name type="scientific">Glonium stellatum</name>
    <dbReference type="NCBI Taxonomy" id="574774"/>
    <lineage>
        <taxon>Eukaryota</taxon>
        <taxon>Fungi</taxon>
        <taxon>Dikarya</taxon>
        <taxon>Ascomycota</taxon>
        <taxon>Pezizomycotina</taxon>
        <taxon>Dothideomycetes</taxon>
        <taxon>Pleosporomycetidae</taxon>
        <taxon>Gloniales</taxon>
        <taxon>Gloniaceae</taxon>
        <taxon>Glonium</taxon>
    </lineage>
</organism>
<accession>A0A8E2F095</accession>
<dbReference type="EMBL" id="KV749839">
    <property type="protein sequence ID" value="OCL07573.1"/>
    <property type="molecule type" value="Genomic_DNA"/>
</dbReference>
<keyword evidence="2" id="KW-1185">Reference proteome</keyword>
<evidence type="ECO:0000313" key="1">
    <source>
        <dbReference type="EMBL" id="OCL07573.1"/>
    </source>
</evidence>
<name>A0A8E2F095_9PEZI</name>
<reference evidence="1 2" key="1">
    <citation type="journal article" date="2016" name="Nat. Commun.">
        <title>Ectomycorrhizal ecology is imprinted in the genome of the dominant symbiotic fungus Cenococcum geophilum.</title>
        <authorList>
            <consortium name="DOE Joint Genome Institute"/>
            <person name="Peter M."/>
            <person name="Kohler A."/>
            <person name="Ohm R.A."/>
            <person name="Kuo A."/>
            <person name="Krutzmann J."/>
            <person name="Morin E."/>
            <person name="Arend M."/>
            <person name="Barry K.W."/>
            <person name="Binder M."/>
            <person name="Choi C."/>
            <person name="Clum A."/>
            <person name="Copeland A."/>
            <person name="Grisel N."/>
            <person name="Haridas S."/>
            <person name="Kipfer T."/>
            <person name="LaButti K."/>
            <person name="Lindquist E."/>
            <person name="Lipzen A."/>
            <person name="Maire R."/>
            <person name="Meier B."/>
            <person name="Mihaltcheva S."/>
            <person name="Molinier V."/>
            <person name="Murat C."/>
            <person name="Poggeler S."/>
            <person name="Quandt C.A."/>
            <person name="Sperisen C."/>
            <person name="Tritt A."/>
            <person name="Tisserant E."/>
            <person name="Crous P.W."/>
            <person name="Henrissat B."/>
            <person name="Nehls U."/>
            <person name="Egli S."/>
            <person name="Spatafora J.W."/>
            <person name="Grigoriev I.V."/>
            <person name="Martin F.M."/>
        </authorList>
    </citation>
    <scope>NUCLEOTIDE SEQUENCE [LARGE SCALE GENOMIC DNA]</scope>
    <source>
        <strain evidence="1 2">CBS 207.34</strain>
    </source>
</reference>
<dbReference type="AlphaFoldDB" id="A0A8E2F095"/>
<proteinExistence type="predicted"/>
<gene>
    <name evidence="1" type="ORF">AOQ84DRAFT_56605</name>
</gene>